<dbReference type="AlphaFoldDB" id="A0A2N3LG30"/>
<dbReference type="OrthoDB" id="5521101at2"/>
<reference evidence="1 2" key="1">
    <citation type="submission" date="2017-11" db="EMBL/GenBank/DDBJ databases">
        <title>Bacillus camelliae sp. nov., isolated from pu'er tea.</title>
        <authorList>
            <person name="Niu L."/>
        </authorList>
    </citation>
    <scope>NUCLEOTIDE SEQUENCE [LARGE SCALE GENOMIC DNA]</scope>
    <source>
        <strain evidence="1 2">7578-1</strain>
    </source>
</reference>
<gene>
    <name evidence="1" type="ORF">CWO92_18805</name>
</gene>
<dbReference type="EMBL" id="PIQO01000017">
    <property type="protein sequence ID" value="PKR83612.1"/>
    <property type="molecule type" value="Genomic_DNA"/>
</dbReference>
<keyword evidence="2" id="KW-1185">Reference proteome</keyword>
<proteinExistence type="predicted"/>
<accession>A0A2N3LG30</accession>
<name>A0A2N3LG30_9BACI</name>
<sequence>MGKGKIPDQLILDIVNDKVVPFIGAGFSRSFGYLGWMELLKKLSIEIGIKDLRSKDFENGDPLQIAQAFYQFFKEKNKSRTLEKLMNRLELGEENQDLQILIEKAVDKEVEHLLEKHFSQKMLSLVESNNENMVKEDIDKLKKINKIPFHYIVTTNYDKVLENEIYRDKGYGVLHPGKGRELDWNEHDKTILKIHGDKDSDEGIVFTHEQYYKFMHEYGFFRNKLYTLFSTNTILMIGYGFNDINIHHTYFQFIKDYSENLKSHKKLYMLLTDFDKKHKWKSYFPYYKKYLESYNVEVIEYEDLPSFIEDLVHEYEIETSSSDIYRLLNVEGKDLTDPLLSIVNGENLSVIDDIDRQIGLDIIKVITKFFRNPFILTGKPFSLSIDEEGLTHDIAERLFNGVLRIITVHPSCKSKFEYFELIKETLKFASISTTWSTVSWRIREVFKLMEVLEYKPKDVYDLLTGEYLFTIFSQSHPDKYLKAYDAGQFIQRKIPYFPEFYIKSYLAFLKDYIYGNELIDYPSVNDFWVSQIREKLQFNNEIIDMCDVIDLTLSNNREKDFNYHEDDDDIW</sequence>
<dbReference type="Proteomes" id="UP000233440">
    <property type="component" value="Unassembled WGS sequence"/>
</dbReference>
<evidence type="ECO:0000313" key="2">
    <source>
        <dbReference type="Proteomes" id="UP000233440"/>
    </source>
</evidence>
<protein>
    <submittedName>
        <fullName evidence="1">Uncharacterized protein</fullName>
    </submittedName>
</protein>
<evidence type="ECO:0000313" key="1">
    <source>
        <dbReference type="EMBL" id="PKR83612.1"/>
    </source>
</evidence>
<organism evidence="1 2">
    <name type="scientific">Heyndrickxia camelliae</name>
    <dbReference type="NCBI Taxonomy" id="1707093"/>
    <lineage>
        <taxon>Bacteria</taxon>
        <taxon>Bacillati</taxon>
        <taxon>Bacillota</taxon>
        <taxon>Bacilli</taxon>
        <taxon>Bacillales</taxon>
        <taxon>Bacillaceae</taxon>
        <taxon>Heyndrickxia</taxon>
    </lineage>
</organism>
<dbReference type="RefSeq" id="WP_101355751.1">
    <property type="nucleotide sequence ID" value="NZ_PIQO01000017.1"/>
</dbReference>
<comment type="caution">
    <text evidence="1">The sequence shown here is derived from an EMBL/GenBank/DDBJ whole genome shotgun (WGS) entry which is preliminary data.</text>
</comment>
<dbReference type="Pfam" id="PF13289">
    <property type="entry name" value="SIR2_2"/>
    <property type="match status" value="1"/>
</dbReference>